<dbReference type="CDD" id="cd22162">
    <property type="entry name" value="F-box_AtSKIP3-like"/>
    <property type="match status" value="1"/>
</dbReference>
<dbReference type="Pfam" id="PF12937">
    <property type="entry name" value="F-box-like"/>
    <property type="match status" value="1"/>
</dbReference>
<proteinExistence type="predicted"/>
<keyword evidence="2" id="KW-1185">Reference proteome</keyword>
<organism evidence="2 3">
    <name type="scientific">Durio zibethinus</name>
    <name type="common">Durian</name>
    <dbReference type="NCBI Taxonomy" id="66656"/>
    <lineage>
        <taxon>Eukaryota</taxon>
        <taxon>Viridiplantae</taxon>
        <taxon>Streptophyta</taxon>
        <taxon>Embryophyta</taxon>
        <taxon>Tracheophyta</taxon>
        <taxon>Spermatophyta</taxon>
        <taxon>Magnoliopsida</taxon>
        <taxon>eudicotyledons</taxon>
        <taxon>Gunneridae</taxon>
        <taxon>Pentapetalae</taxon>
        <taxon>rosids</taxon>
        <taxon>malvids</taxon>
        <taxon>Malvales</taxon>
        <taxon>Malvaceae</taxon>
        <taxon>Helicteroideae</taxon>
        <taxon>Durio</taxon>
    </lineage>
</organism>
<dbReference type="InterPro" id="IPR036047">
    <property type="entry name" value="F-box-like_dom_sf"/>
</dbReference>
<dbReference type="PROSITE" id="PS50181">
    <property type="entry name" value="FBOX"/>
    <property type="match status" value="1"/>
</dbReference>
<name>A0A6P5Y1T1_DURZI</name>
<evidence type="ECO:0000259" key="1">
    <source>
        <dbReference type="PROSITE" id="PS50181"/>
    </source>
</evidence>
<dbReference type="AlphaFoldDB" id="A0A6P5Y1T1"/>
<dbReference type="Pfam" id="PF14299">
    <property type="entry name" value="PP2"/>
    <property type="match status" value="1"/>
</dbReference>
<dbReference type="RefSeq" id="XP_022734383.1">
    <property type="nucleotide sequence ID" value="XM_022878648.1"/>
</dbReference>
<dbReference type="GeneID" id="111287954"/>
<sequence length="266" mass="30797">MKTDMTAILPEVCLSHILSFTSPRDACRSSLVSPIFRSAANSDTVWERFLPSDYQDIISNASLPAETFSSLSKKELYFHLCNNPIIIDNGTMCFTLDKRSGKKCYMMGARGLSITWGDQPKHWSWTCRPESRFPEVIELMSVSMIGFKGNIETKILSPETTYVAYLVFKFAEYRFGFKQCHVNFYVKYKKEEAKTRRVFLDPPAGMPQLCRERGDGWMEIEMGEFYNEKEEDDDGIVKYSVWEIDNWYIKLGLIIEGIELRPKQCL</sequence>
<dbReference type="InterPro" id="IPR001810">
    <property type="entry name" value="F-box_dom"/>
</dbReference>
<evidence type="ECO:0000313" key="3">
    <source>
        <dbReference type="RefSeq" id="XP_022734383.1"/>
    </source>
</evidence>
<dbReference type="PANTHER" id="PTHR32278">
    <property type="entry name" value="F-BOX DOMAIN-CONTAINING PROTEIN"/>
    <property type="match status" value="1"/>
</dbReference>
<dbReference type="Gene3D" id="1.20.1280.50">
    <property type="match status" value="1"/>
</dbReference>
<feature type="domain" description="F-box" evidence="1">
    <location>
        <begin position="3"/>
        <end position="49"/>
    </location>
</feature>
<dbReference type="OrthoDB" id="1918565at2759"/>
<protein>
    <submittedName>
        <fullName evidence="3">F-box protein PP2-B12</fullName>
    </submittedName>
</protein>
<dbReference type="Proteomes" id="UP000515121">
    <property type="component" value="Unplaced"/>
</dbReference>
<dbReference type="KEGG" id="dzi:111287954"/>
<gene>
    <name evidence="3" type="primary">LOC111287954</name>
</gene>
<evidence type="ECO:0000313" key="2">
    <source>
        <dbReference type="Proteomes" id="UP000515121"/>
    </source>
</evidence>
<accession>A0A6P5Y1T1</accession>
<dbReference type="SMART" id="SM00256">
    <property type="entry name" value="FBOX"/>
    <property type="match status" value="1"/>
</dbReference>
<dbReference type="SUPFAM" id="SSF81383">
    <property type="entry name" value="F-box domain"/>
    <property type="match status" value="1"/>
</dbReference>
<dbReference type="PANTHER" id="PTHR32278:SF135">
    <property type="entry name" value="F-BOX PROTEIN PP2-B12"/>
    <property type="match status" value="1"/>
</dbReference>
<reference evidence="3" key="1">
    <citation type="submission" date="2025-08" db="UniProtKB">
        <authorList>
            <consortium name="RefSeq"/>
        </authorList>
    </citation>
    <scope>IDENTIFICATION</scope>
    <source>
        <tissue evidence="3">Fruit stalk</tissue>
    </source>
</reference>
<dbReference type="InterPro" id="IPR025886">
    <property type="entry name" value="PP2-like"/>
</dbReference>